<evidence type="ECO:0000313" key="2">
    <source>
        <dbReference type="Proteomes" id="UP000783796"/>
    </source>
</evidence>
<comment type="caution">
    <text evidence="1">The sequence shown here is derived from an EMBL/GenBank/DDBJ whole genome shotgun (WGS) entry which is preliminary data.</text>
</comment>
<gene>
    <name evidence="1" type="ORF">H9777_12175</name>
</gene>
<dbReference type="Proteomes" id="UP000783796">
    <property type="component" value="Unassembled WGS sequence"/>
</dbReference>
<reference evidence="1" key="2">
    <citation type="submission" date="2021-04" db="EMBL/GenBank/DDBJ databases">
        <authorList>
            <person name="Gilroy R."/>
        </authorList>
    </citation>
    <scope>NUCLEOTIDE SEQUENCE</scope>
    <source>
        <strain evidence="1">G4-2901</strain>
    </source>
</reference>
<dbReference type="AlphaFoldDB" id="A0A948WXQ1"/>
<accession>A0A948WXQ1</accession>
<protein>
    <submittedName>
        <fullName evidence="1">Abi family protein</fullName>
    </submittedName>
</protein>
<reference evidence="1" key="1">
    <citation type="journal article" date="2021" name="PeerJ">
        <title>Extensive microbial diversity within the chicken gut microbiome revealed by metagenomics and culture.</title>
        <authorList>
            <person name="Gilroy R."/>
            <person name="Ravi A."/>
            <person name="Getino M."/>
            <person name="Pursley I."/>
            <person name="Horton D.L."/>
            <person name="Alikhan N.F."/>
            <person name="Baker D."/>
            <person name="Gharbi K."/>
            <person name="Hall N."/>
            <person name="Watson M."/>
            <person name="Adriaenssens E.M."/>
            <person name="Foster-Nyarko E."/>
            <person name="Jarju S."/>
            <person name="Secka A."/>
            <person name="Antonio M."/>
            <person name="Oren A."/>
            <person name="Chaudhuri R.R."/>
            <person name="La Ragione R."/>
            <person name="Hildebrand F."/>
            <person name="Pallen M.J."/>
        </authorList>
    </citation>
    <scope>NUCLEOTIDE SEQUENCE</scope>
    <source>
        <strain evidence="1">G4-2901</strain>
    </source>
</reference>
<sequence length="222" mass="25844">MKYNDYEAAFSQARLSRYLNACAGDKNKALILYRHNLKLCQKFYGVLGLFEVVFRNAVNEHYKRHFGDEDWIRTQIHAGGMLESSPQVSDVTRYISKLSDAGKYTHDRLVSSVSFGFWTYLFNKQPFRKGGQSLLAIFPHKTKGLGQRAIYNELMEIKSFRNRIAHHEPICFDMDGNKDVEFAQSNYNQILKYVGFLGYNKNELFYGLDVLPDRTIQKIRDL</sequence>
<name>A0A948WXQ1_9BACT</name>
<proteinExistence type="predicted"/>
<dbReference type="EMBL" id="JAHLFW010000100">
    <property type="protein sequence ID" value="MBU3839040.1"/>
    <property type="molecule type" value="Genomic_DNA"/>
</dbReference>
<evidence type="ECO:0000313" key="1">
    <source>
        <dbReference type="EMBL" id="MBU3839040.1"/>
    </source>
</evidence>
<organism evidence="1 2">
    <name type="scientific">Candidatus Phocaeicola faecigallinarum</name>
    <dbReference type="NCBI Taxonomy" id="2838732"/>
    <lineage>
        <taxon>Bacteria</taxon>
        <taxon>Pseudomonadati</taxon>
        <taxon>Bacteroidota</taxon>
        <taxon>Bacteroidia</taxon>
        <taxon>Bacteroidales</taxon>
        <taxon>Bacteroidaceae</taxon>
        <taxon>Phocaeicola</taxon>
    </lineage>
</organism>